<reference evidence="3" key="1">
    <citation type="journal article" date="2015" name="Nature">
        <title>Complex archaea that bridge the gap between prokaryotes and eukaryotes.</title>
        <authorList>
            <person name="Spang A."/>
            <person name="Saw J.H."/>
            <person name="Jorgensen S.L."/>
            <person name="Zaremba-Niedzwiedzka K."/>
            <person name="Martijn J."/>
            <person name="Lind A.E."/>
            <person name="van Eijk R."/>
            <person name="Schleper C."/>
            <person name="Guy L."/>
            <person name="Ettema T.J."/>
        </authorList>
    </citation>
    <scope>NUCLEOTIDE SEQUENCE</scope>
</reference>
<comment type="caution">
    <text evidence="3">The sequence shown here is derived from an EMBL/GenBank/DDBJ whole genome shotgun (WGS) entry which is preliminary data.</text>
</comment>
<dbReference type="SUPFAM" id="SSF53383">
    <property type="entry name" value="PLP-dependent transferases"/>
    <property type="match status" value="1"/>
</dbReference>
<dbReference type="InterPro" id="IPR051750">
    <property type="entry name" value="Trans-sulfuration_enzymes"/>
</dbReference>
<evidence type="ECO:0008006" key="4">
    <source>
        <dbReference type="Google" id="ProtNLM"/>
    </source>
</evidence>
<dbReference type="PANTHER" id="PTHR42699">
    <property type="match status" value="1"/>
</dbReference>
<sequence>MGIEKYLPKLKLVKPIGGFHGVSAIFPTLKDVIDYEENNFILNHGYPRFVTHPIVKIIENKYKKKFGAIGAISCHSYEAAFFLVVDYFFRRGNKIYFDKGIPLEFYNMLNEKFPNLVKRTEMTDANIWFIKTRGEKFLNDKKGKTVIGVLEDNNLEEDVKNLGFNIMLCHDKKHDIGIILIFSIRYAMLDILRRHCGFNVSSRKIVKKIRSSSELAKKKEYNLRKRIAELEKTSQEFCFLYPSGMVAIFSSILSLLSSKRGRIIAVGSLYVDTLRILEIWPKKYDLPKPVFIRDNFIENLKNCIDLNTAVVIVEIPSNPLIQLVDIEELVRISHSKGAKVIVDNTVATPYNFNPFLYDVDIVVHSTTKFLSGKNNHIGGVLLLTGEELKERIETFNKITKLKMDFNDIKVLSRNIRSFEGRMEKINKNSEIVANFLNNHKLIKRVYYPAIKNDPYHLLMRKYLKGGSGLISFVLNESTEDNAKKFYDSLLPPILKGPSLGSEKTLLCPYVIMAHYNDSKEELEQLGLDFYLMRISVGIEPVGKIIRSLENGLKSLE</sequence>
<evidence type="ECO:0000313" key="3">
    <source>
        <dbReference type="EMBL" id="KKL83691.1"/>
    </source>
</evidence>
<dbReference type="InterPro" id="IPR015424">
    <property type="entry name" value="PyrdxlP-dep_Trfase"/>
</dbReference>
<dbReference type="InterPro" id="IPR015422">
    <property type="entry name" value="PyrdxlP-dep_Trfase_small"/>
</dbReference>
<dbReference type="AlphaFoldDB" id="A0A0F9FZI7"/>
<keyword evidence="2" id="KW-0663">Pyridoxal phosphate</keyword>
<dbReference type="Gene3D" id="3.40.640.10">
    <property type="entry name" value="Type I PLP-dependent aspartate aminotransferase-like (Major domain)"/>
    <property type="match status" value="1"/>
</dbReference>
<name>A0A0F9FZI7_9ZZZZ</name>
<comment type="cofactor">
    <cofactor evidence="1">
        <name>pyridoxal 5'-phosphate</name>
        <dbReference type="ChEBI" id="CHEBI:597326"/>
    </cofactor>
</comment>
<dbReference type="InterPro" id="IPR000277">
    <property type="entry name" value="Cys/Met-Metab_PyrdxlP-dep_enz"/>
</dbReference>
<dbReference type="EMBL" id="LAZR01021912">
    <property type="protein sequence ID" value="KKL83691.1"/>
    <property type="molecule type" value="Genomic_DNA"/>
</dbReference>
<organism evidence="3">
    <name type="scientific">marine sediment metagenome</name>
    <dbReference type="NCBI Taxonomy" id="412755"/>
    <lineage>
        <taxon>unclassified sequences</taxon>
        <taxon>metagenomes</taxon>
        <taxon>ecological metagenomes</taxon>
    </lineage>
</organism>
<evidence type="ECO:0000256" key="2">
    <source>
        <dbReference type="ARBA" id="ARBA00022898"/>
    </source>
</evidence>
<proteinExistence type="predicted"/>
<dbReference type="GO" id="GO:0019346">
    <property type="term" value="P:transsulfuration"/>
    <property type="evidence" value="ECO:0007669"/>
    <property type="project" value="InterPro"/>
</dbReference>
<evidence type="ECO:0000256" key="1">
    <source>
        <dbReference type="ARBA" id="ARBA00001933"/>
    </source>
</evidence>
<dbReference type="Gene3D" id="3.90.1150.10">
    <property type="entry name" value="Aspartate Aminotransferase, domain 1"/>
    <property type="match status" value="1"/>
</dbReference>
<protein>
    <recommendedName>
        <fullName evidence="4">Cystathionine gamma-synthase</fullName>
    </recommendedName>
</protein>
<accession>A0A0F9FZI7</accession>
<dbReference type="PANTHER" id="PTHR42699:SF1">
    <property type="entry name" value="CYSTATHIONINE GAMMA-SYNTHASE-RELATED"/>
    <property type="match status" value="1"/>
</dbReference>
<dbReference type="InterPro" id="IPR015421">
    <property type="entry name" value="PyrdxlP-dep_Trfase_major"/>
</dbReference>
<dbReference type="GO" id="GO:0030170">
    <property type="term" value="F:pyridoxal phosphate binding"/>
    <property type="evidence" value="ECO:0007669"/>
    <property type="project" value="InterPro"/>
</dbReference>
<feature type="non-terminal residue" evidence="3">
    <location>
        <position position="1"/>
    </location>
</feature>
<dbReference type="Pfam" id="PF01053">
    <property type="entry name" value="Cys_Met_Meta_PP"/>
    <property type="match status" value="1"/>
</dbReference>
<gene>
    <name evidence="3" type="ORF">LCGC14_1972210</name>
</gene>